<reference evidence="3 4" key="1">
    <citation type="submission" date="2019-03" db="EMBL/GenBank/DDBJ databases">
        <title>Genomic Encyclopedia of Type Strains, Phase IV (KMG-IV): sequencing the most valuable type-strain genomes for metagenomic binning, comparative biology and taxonomic classification.</title>
        <authorList>
            <person name="Goeker M."/>
        </authorList>
    </citation>
    <scope>NUCLEOTIDE SEQUENCE [LARGE SCALE GENOMIC DNA]</scope>
    <source>
        <strain evidence="3 4">DSM 45707</strain>
    </source>
</reference>
<dbReference type="OrthoDB" id="2943217at2"/>
<dbReference type="EMBL" id="SMAG01000003">
    <property type="protein sequence ID" value="TCS94718.1"/>
    <property type="molecule type" value="Genomic_DNA"/>
</dbReference>
<feature type="region of interest" description="Disordered" evidence="1">
    <location>
        <begin position="1"/>
        <end position="94"/>
    </location>
</feature>
<keyword evidence="4" id="KW-1185">Reference proteome</keyword>
<keyword evidence="2" id="KW-0472">Membrane</keyword>
<evidence type="ECO:0000256" key="1">
    <source>
        <dbReference type="SAM" id="MobiDB-lite"/>
    </source>
</evidence>
<sequence>MENRERNKELDDLVTYDTPVGMRDAQDEEFAQESAPLLGDLTPSGEGNPIVTTPVGVRAEDDEEFAEDQAFPAFDGLSEGNDEPEVDPVGVRNDFDEEYAQELAPRSDLADKRVNRDEDDTADRGRGLGITSIILSVLSFFFLPYIMAPAGIIVGVISARRGSALGWWGVAVGIVAIILVTLAIPFLILF</sequence>
<comment type="caution">
    <text evidence="3">The sequence shown here is derived from an EMBL/GenBank/DDBJ whole genome shotgun (WGS) entry which is preliminary data.</text>
</comment>
<evidence type="ECO:0000313" key="4">
    <source>
        <dbReference type="Proteomes" id="UP000294937"/>
    </source>
</evidence>
<dbReference type="PANTHER" id="PTHR40040">
    <property type="entry name" value="SMALL HYDROPHOBIC PROTEIN-RELATED"/>
    <property type="match status" value="1"/>
</dbReference>
<feature type="compositionally biased region" description="Basic and acidic residues" evidence="1">
    <location>
        <begin position="1"/>
        <end position="11"/>
    </location>
</feature>
<feature type="transmembrane region" description="Helical" evidence="2">
    <location>
        <begin position="165"/>
        <end position="189"/>
    </location>
</feature>
<evidence type="ECO:0000313" key="3">
    <source>
        <dbReference type="EMBL" id="TCS94718.1"/>
    </source>
</evidence>
<protein>
    <recommendedName>
        <fullName evidence="5">DUF4190 domain-containing protein</fullName>
    </recommendedName>
</protein>
<dbReference type="AlphaFoldDB" id="A0A4R3L6L6"/>
<dbReference type="Proteomes" id="UP000294937">
    <property type="component" value="Unassembled WGS sequence"/>
</dbReference>
<gene>
    <name evidence="3" type="ORF">EDD58_103135</name>
</gene>
<evidence type="ECO:0000256" key="2">
    <source>
        <dbReference type="SAM" id="Phobius"/>
    </source>
</evidence>
<name>A0A4R3L6L6_9BACL</name>
<proteinExistence type="predicted"/>
<feature type="transmembrane region" description="Helical" evidence="2">
    <location>
        <begin position="133"/>
        <end position="159"/>
    </location>
</feature>
<dbReference type="PANTHER" id="PTHR40040:SF1">
    <property type="entry name" value="MEMBRANE PROTEIN"/>
    <property type="match status" value="1"/>
</dbReference>
<accession>A0A4R3L6L6</accession>
<evidence type="ECO:0008006" key="5">
    <source>
        <dbReference type="Google" id="ProtNLM"/>
    </source>
</evidence>
<keyword evidence="2" id="KW-1133">Transmembrane helix</keyword>
<dbReference type="RefSeq" id="WP_131924109.1">
    <property type="nucleotide sequence ID" value="NZ_SMAG01000003.1"/>
</dbReference>
<dbReference type="InterPro" id="IPR055338">
    <property type="entry name" value="YqfX-like"/>
</dbReference>
<organism evidence="3 4">
    <name type="scientific">Hazenella coriacea</name>
    <dbReference type="NCBI Taxonomy" id="1179467"/>
    <lineage>
        <taxon>Bacteria</taxon>
        <taxon>Bacillati</taxon>
        <taxon>Bacillota</taxon>
        <taxon>Bacilli</taxon>
        <taxon>Bacillales</taxon>
        <taxon>Thermoactinomycetaceae</taxon>
        <taxon>Hazenella</taxon>
    </lineage>
</organism>
<keyword evidence="2" id="KW-0812">Transmembrane</keyword>